<protein>
    <submittedName>
        <fullName evidence="1">Uncharacterized protein</fullName>
    </submittedName>
</protein>
<dbReference type="AlphaFoldDB" id="B3Y5H8"/>
<feature type="non-terminal residue" evidence="1">
    <location>
        <position position="1"/>
    </location>
</feature>
<feature type="non-terminal residue" evidence="1">
    <location>
        <position position="41"/>
    </location>
</feature>
<reference evidence="1" key="2">
    <citation type="submission" date="2008-07" db="EMBL/GenBank/DDBJ databases">
        <title>Nitrogen-starvation-inducible cDNA clones isolated by using cDNA subtraction in a novel microalga accumulating lipids and hydrocarbons.</title>
        <authorList>
            <person name="Satoh A."/>
        </authorList>
    </citation>
    <scope>NUCLEOTIDE SEQUENCE</scope>
    <source>
        <strain evidence="1">MBIC11204</strain>
    </source>
</reference>
<accession>B3Y5H8</accession>
<proteinExistence type="evidence at transcript level"/>
<name>B3Y5H8_9CHLO</name>
<organism evidence="1">
    <name type="scientific">Pseudochoricystis ellipsoidea</name>
    <name type="common">nom. nud.</name>
    <dbReference type="NCBI Taxonomy" id="546385"/>
    <lineage>
        <taxon>Eukaryota</taxon>
        <taxon>Viridiplantae</taxon>
        <taxon>Chlorophyta</taxon>
        <taxon>core chlorophytes</taxon>
        <taxon>Trebouxiophyceae</taxon>
    </lineage>
</organism>
<sequence length="41" mass="4438">LVAPEHRAYGQAEDVSGITLHAPKIYKQAATLADLQSCSFH</sequence>
<dbReference type="EMBL" id="AB444209">
    <property type="protein sequence ID" value="BAG55335.1"/>
    <property type="molecule type" value="mRNA"/>
</dbReference>
<evidence type="ECO:0000313" key="1">
    <source>
        <dbReference type="EMBL" id="BAG55335.1"/>
    </source>
</evidence>
<reference evidence="1" key="1">
    <citation type="submission" date="2008-07" db="EMBL/GenBank/DDBJ databases">
        <title>Characterization of the lipid accumulation in a new microalgal species, Pseudochoricystis ellipsoidea (Trebouxiophyceae).</title>
        <authorList>
            <person name="Satoh A."/>
            <person name="Kato M."/>
            <person name="Yamato K.T."/>
            <person name="Ikegami Y."/>
            <person name="Sekiguchi H."/>
            <person name="Kurano N."/>
            <person name="Miyachi S."/>
        </authorList>
    </citation>
    <scope>NUCLEOTIDE SEQUENCE</scope>
    <source>
        <strain evidence="1">MBIC11204</strain>
    </source>
</reference>